<sequence length="290" mass="34249">MKKILILSGILLFGCRSSPETSFNNLTNAYISWYFKYHPVESTRYNMIDNHGKFKVYEIVGRDEYYADISRFLVELSQIDITKITPEARIDYKILYSNLERMKYVMENHRPWEWNPLWSLDEIHDGIYLLSEAEGLEMDSRVESVQFRLKELPDFIDQAKGLLTGYSPTHISYANIRIDQLIILLHKLPLKLYSDNITLDEIDILIKQSIHSLQNYKYWLNAEVKKIDYFNFPLKLNLLEPGFQHFVGLKYVPNAVYGLAMKKMISTQDRIFNLALPIYLKENDEPVWLD</sequence>
<protein>
    <recommendedName>
        <fullName evidence="2">DUF885 domain-containing protein</fullName>
    </recommendedName>
</protein>
<dbReference type="AlphaFoldDB" id="A0A382RZ57"/>
<dbReference type="PROSITE" id="PS51257">
    <property type="entry name" value="PROKAR_LIPOPROTEIN"/>
    <property type="match status" value="1"/>
</dbReference>
<dbReference type="EMBL" id="UINC01124859">
    <property type="protein sequence ID" value="SVD02287.1"/>
    <property type="molecule type" value="Genomic_DNA"/>
</dbReference>
<accession>A0A382RZ57</accession>
<organism evidence="1">
    <name type="scientific">marine metagenome</name>
    <dbReference type="NCBI Taxonomy" id="408172"/>
    <lineage>
        <taxon>unclassified sequences</taxon>
        <taxon>metagenomes</taxon>
        <taxon>ecological metagenomes</taxon>
    </lineage>
</organism>
<name>A0A382RZ57_9ZZZZ</name>
<evidence type="ECO:0008006" key="2">
    <source>
        <dbReference type="Google" id="ProtNLM"/>
    </source>
</evidence>
<reference evidence="1" key="1">
    <citation type="submission" date="2018-05" db="EMBL/GenBank/DDBJ databases">
        <authorList>
            <person name="Lanie J.A."/>
            <person name="Ng W.-L."/>
            <person name="Kazmierczak K.M."/>
            <person name="Andrzejewski T.M."/>
            <person name="Davidsen T.M."/>
            <person name="Wayne K.J."/>
            <person name="Tettelin H."/>
            <person name="Glass J.I."/>
            <person name="Rusch D."/>
            <person name="Podicherti R."/>
            <person name="Tsui H.-C.T."/>
            <person name="Winkler M.E."/>
        </authorList>
    </citation>
    <scope>NUCLEOTIDE SEQUENCE</scope>
</reference>
<feature type="non-terminal residue" evidence="1">
    <location>
        <position position="290"/>
    </location>
</feature>
<proteinExistence type="predicted"/>
<gene>
    <name evidence="1" type="ORF">METZ01_LOCUS355141</name>
</gene>
<evidence type="ECO:0000313" key="1">
    <source>
        <dbReference type="EMBL" id="SVD02287.1"/>
    </source>
</evidence>